<dbReference type="InterPro" id="IPR043504">
    <property type="entry name" value="Peptidase_S1_PA_chymotrypsin"/>
</dbReference>
<dbReference type="AlphaFoldDB" id="A0A1W4X866"/>
<dbReference type="SUPFAM" id="SSF50494">
    <property type="entry name" value="Trypsin-like serine proteases"/>
    <property type="match status" value="1"/>
</dbReference>
<dbReference type="KEGG" id="apln:108739271"/>
<evidence type="ECO:0000256" key="5">
    <source>
        <dbReference type="ARBA" id="ARBA00023157"/>
    </source>
</evidence>
<dbReference type="InterPro" id="IPR001254">
    <property type="entry name" value="Trypsin_dom"/>
</dbReference>
<keyword evidence="7" id="KW-1133">Transmembrane helix</keyword>
<evidence type="ECO:0000256" key="1">
    <source>
        <dbReference type="ARBA" id="ARBA00007664"/>
    </source>
</evidence>
<evidence type="ECO:0000313" key="9">
    <source>
        <dbReference type="Proteomes" id="UP000192223"/>
    </source>
</evidence>
<feature type="transmembrane region" description="Helical" evidence="7">
    <location>
        <begin position="304"/>
        <end position="322"/>
    </location>
</feature>
<dbReference type="PROSITE" id="PS00134">
    <property type="entry name" value="TRYPSIN_HIS"/>
    <property type="match status" value="1"/>
</dbReference>
<keyword evidence="7" id="KW-0472">Membrane</keyword>
<dbReference type="Proteomes" id="UP000192223">
    <property type="component" value="Unplaced"/>
</dbReference>
<feature type="non-terminal residue" evidence="10">
    <location>
        <position position="1"/>
    </location>
</feature>
<gene>
    <name evidence="10" type="primary">LOC108739271</name>
</gene>
<feature type="domain" description="Peptidase S1" evidence="8">
    <location>
        <begin position="15"/>
        <end position="251"/>
    </location>
</feature>
<proteinExistence type="inferred from homology"/>
<dbReference type="InterPro" id="IPR050430">
    <property type="entry name" value="Peptidase_S1"/>
</dbReference>
<dbReference type="STRING" id="224129.A0A1W4X866"/>
<dbReference type="InterPro" id="IPR033116">
    <property type="entry name" value="TRYPSIN_SER"/>
</dbReference>
<keyword evidence="5" id="KW-1015">Disulfide bond</keyword>
<dbReference type="InterPro" id="IPR001314">
    <property type="entry name" value="Peptidase_S1A"/>
</dbReference>
<dbReference type="FunFam" id="2.40.10.10:FF:000034">
    <property type="entry name" value="Eupolytin"/>
    <property type="match status" value="1"/>
</dbReference>
<evidence type="ECO:0000256" key="7">
    <source>
        <dbReference type="SAM" id="Phobius"/>
    </source>
</evidence>
<evidence type="ECO:0000313" key="10">
    <source>
        <dbReference type="RefSeq" id="XP_018328598.2"/>
    </source>
</evidence>
<dbReference type="GO" id="GO:0006508">
    <property type="term" value="P:proteolysis"/>
    <property type="evidence" value="ECO:0007669"/>
    <property type="project" value="UniProtKB-KW"/>
</dbReference>
<dbReference type="GO" id="GO:0004252">
    <property type="term" value="F:serine-type endopeptidase activity"/>
    <property type="evidence" value="ECO:0007669"/>
    <property type="project" value="InterPro"/>
</dbReference>
<evidence type="ECO:0000259" key="8">
    <source>
        <dbReference type="PROSITE" id="PS50240"/>
    </source>
</evidence>
<evidence type="ECO:0000256" key="4">
    <source>
        <dbReference type="ARBA" id="ARBA00022825"/>
    </source>
</evidence>
<dbReference type="SMART" id="SM00020">
    <property type="entry name" value="Tryp_SPc"/>
    <property type="match status" value="1"/>
</dbReference>
<dbReference type="RefSeq" id="XP_018328598.2">
    <property type="nucleotide sequence ID" value="XM_018473096.2"/>
</dbReference>
<keyword evidence="2 6" id="KW-0645">Protease</keyword>
<dbReference type="PANTHER" id="PTHR24276:SF91">
    <property type="entry name" value="AT26814P-RELATED"/>
    <property type="match status" value="1"/>
</dbReference>
<dbReference type="Pfam" id="PF00089">
    <property type="entry name" value="Trypsin"/>
    <property type="match status" value="1"/>
</dbReference>
<dbReference type="Gene3D" id="2.40.10.10">
    <property type="entry name" value="Trypsin-like serine proteases"/>
    <property type="match status" value="1"/>
</dbReference>
<dbReference type="PANTHER" id="PTHR24276">
    <property type="entry name" value="POLYSERASE-RELATED"/>
    <property type="match status" value="1"/>
</dbReference>
<keyword evidence="4 6" id="KW-0720">Serine protease</keyword>
<reference evidence="10" key="1">
    <citation type="submission" date="2025-08" db="UniProtKB">
        <authorList>
            <consortium name="RefSeq"/>
        </authorList>
    </citation>
    <scope>IDENTIFICATION</scope>
    <source>
        <tissue evidence="10">Entire body</tissue>
    </source>
</reference>
<keyword evidence="3 6" id="KW-0378">Hydrolase</keyword>
<dbReference type="OrthoDB" id="10059102at2759"/>
<name>A0A1W4X866_AGRPL</name>
<dbReference type="InterPro" id="IPR009003">
    <property type="entry name" value="Peptidase_S1_PA"/>
</dbReference>
<keyword evidence="9" id="KW-1185">Reference proteome</keyword>
<organism evidence="9 10">
    <name type="scientific">Agrilus planipennis</name>
    <name type="common">Emerald ash borer</name>
    <name type="synonym">Agrilus marcopoli</name>
    <dbReference type="NCBI Taxonomy" id="224129"/>
    <lineage>
        <taxon>Eukaryota</taxon>
        <taxon>Metazoa</taxon>
        <taxon>Ecdysozoa</taxon>
        <taxon>Arthropoda</taxon>
        <taxon>Hexapoda</taxon>
        <taxon>Insecta</taxon>
        <taxon>Pterygota</taxon>
        <taxon>Neoptera</taxon>
        <taxon>Endopterygota</taxon>
        <taxon>Coleoptera</taxon>
        <taxon>Polyphaga</taxon>
        <taxon>Elateriformia</taxon>
        <taxon>Buprestoidea</taxon>
        <taxon>Buprestidae</taxon>
        <taxon>Agrilinae</taxon>
        <taxon>Agrilus</taxon>
    </lineage>
</organism>
<accession>A0A1W4X866</accession>
<dbReference type="PROSITE" id="PS00135">
    <property type="entry name" value="TRYPSIN_SER"/>
    <property type="match status" value="1"/>
</dbReference>
<dbReference type="InParanoid" id="A0A1W4X866"/>
<dbReference type="CDD" id="cd00190">
    <property type="entry name" value="Tryp_SPc"/>
    <property type="match status" value="1"/>
</dbReference>
<evidence type="ECO:0000256" key="2">
    <source>
        <dbReference type="ARBA" id="ARBA00022670"/>
    </source>
</evidence>
<sequence>LAAVLLYSENLEGRIVGGKPAGNGDVPYTVSLRRSWNNEHFCGGSLITNKHVLTAAHCVYYSWGGPLPAFTIYVVAGQIKLETNGSSIYREASNIIAHPQYNTKNLINDVAIIEINSAFSLTKSIATVTLKMEPVISGSCQVSGWGYQKFGADQLSPILMIADVKIMDFSTCYINYYERSNGSIVLDRGMICAGHQQGKTDACGGDSGGPLTCNGLLAGVVSAGVGCANPDFPGIYANVPYYYDWILSKINACSDCSTSKSVSEATSITESSKFVIVTEGTVISFPFNVTNGKATGYVGCFNNFSFLLLLLLLPLMHAILNYF</sequence>
<keyword evidence="7" id="KW-0812">Transmembrane</keyword>
<dbReference type="InterPro" id="IPR018114">
    <property type="entry name" value="TRYPSIN_HIS"/>
</dbReference>
<evidence type="ECO:0000256" key="6">
    <source>
        <dbReference type="RuleBase" id="RU363034"/>
    </source>
</evidence>
<comment type="similarity">
    <text evidence="1">Belongs to the peptidase S1 family.</text>
</comment>
<dbReference type="PRINTS" id="PR00722">
    <property type="entry name" value="CHYMOTRYPSIN"/>
</dbReference>
<evidence type="ECO:0000256" key="3">
    <source>
        <dbReference type="ARBA" id="ARBA00022801"/>
    </source>
</evidence>
<dbReference type="PROSITE" id="PS50240">
    <property type="entry name" value="TRYPSIN_DOM"/>
    <property type="match status" value="1"/>
</dbReference>
<dbReference type="GeneID" id="108739271"/>
<protein>
    <submittedName>
        <fullName evidence="10">Trypsin-like</fullName>
    </submittedName>
</protein>